<dbReference type="EMBL" id="BGZK01001593">
    <property type="protein sequence ID" value="GBP82905.1"/>
    <property type="molecule type" value="Genomic_DNA"/>
</dbReference>
<dbReference type="Proteomes" id="UP000299102">
    <property type="component" value="Unassembled WGS sequence"/>
</dbReference>
<feature type="region of interest" description="Disordered" evidence="1">
    <location>
        <begin position="54"/>
        <end position="78"/>
    </location>
</feature>
<dbReference type="AlphaFoldDB" id="A0A4C1Z8I0"/>
<comment type="caution">
    <text evidence="2">The sequence shown here is derived from an EMBL/GenBank/DDBJ whole genome shotgun (WGS) entry which is preliminary data.</text>
</comment>
<name>A0A4C1Z8I0_EUMVA</name>
<sequence length="78" mass="8737">MVRTRPYCDVSEIEDKLAEVPKRLNMYDIQMIASSFFVPPLLSVIRSKDIRDSRTRSALTATVGDTPRPAPSAAKDLK</sequence>
<reference evidence="2 3" key="1">
    <citation type="journal article" date="2019" name="Commun. Biol.">
        <title>The bagworm genome reveals a unique fibroin gene that provides high tensile strength.</title>
        <authorList>
            <person name="Kono N."/>
            <person name="Nakamura H."/>
            <person name="Ohtoshi R."/>
            <person name="Tomita M."/>
            <person name="Numata K."/>
            <person name="Arakawa K."/>
        </authorList>
    </citation>
    <scope>NUCLEOTIDE SEQUENCE [LARGE SCALE GENOMIC DNA]</scope>
</reference>
<keyword evidence="3" id="KW-1185">Reference proteome</keyword>
<protein>
    <submittedName>
        <fullName evidence="2">Uncharacterized protein</fullName>
    </submittedName>
</protein>
<organism evidence="2 3">
    <name type="scientific">Eumeta variegata</name>
    <name type="common">Bagworm moth</name>
    <name type="synonym">Eumeta japonica</name>
    <dbReference type="NCBI Taxonomy" id="151549"/>
    <lineage>
        <taxon>Eukaryota</taxon>
        <taxon>Metazoa</taxon>
        <taxon>Ecdysozoa</taxon>
        <taxon>Arthropoda</taxon>
        <taxon>Hexapoda</taxon>
        <taxon>Insecta</taxon>
        <taxon>Pterygota</taxon>
        <taxon>Neoptera</taxon>
        <taxon>Endopterygota</taxon>
        <taxon>Lepidoptera</taxon>
        <taxon>Glossata</taxon>
        <taxon>Ditrysia</taxon>
        <taxon>Tineoidea</taxon>
        <taxon>Psychidae</taxon>
        <taxon>Oiketicinae</taxon>
        <taxon>Eumeta</taxon>
    </lineage>
</organism>
<evidence type="ECO:0000256" key="1">
    <source>
        <dbReference type="SAM" id="MobiDB-lite"/>
    </source>
</evidence>
<evidence type="ECO:0000313" key="3">
    <source>
        <dbReference type="Proteomes" id="UP000299102"/>
    </source>
</evidence>
<gene>
    <name evidence="2" type="ORF">EVAR_66581_1</name>
</gene>
<accession>A0A4C1Z8I0</accession>
<evidence type="ECO:0000313" key="2">
    <source>
        <dbReference type="EMBL" id="GBP82905.1"/>
    </source>
</evidence>
<proteinExistence type="predicted"/>